<dbReference type="Proteomes" id="UP000299102">
    <property type="component" value="Unassembled WGS sequence"/>
</dbReference>
<gene>
    <name evidence="1" type="ORF">EVAR_53130_1</name>
</gene>
<dbReference type="EMBL" id="BGZK01001170">
    <property type="protein sequence ID" value="GBP73335.1"/>
    <property type="molecule type" value="Genomic_DNA"/>
</dbReference>
<keyword evidence="2" id="KW-1185">Reference proteome</keyword>
<name>A0A4C1YG67_EUMVA</name>
<reference evidence="1 2" key="1">
    <citation type="journal article" date="2019" name="Commun. Biol.">
        <title>The bagworm genome reveals a unique fibroin gene that provides high tensile strength.</title>
        <authorList>
            <person name="Kono N."/>
            <person name="Nakamura H."/>
            <person name="Ohtoshi R."/>
            <person name="Tomita M."/>
            <person name="Numata K."/>
            <person name="Arakawa K."/>
        </authorList>
    </citation>
    <scope>NUCLEOTIDE SEQUENCE [LARGE SCALE GENOMIC DNA]</scope>
</reference>
<organism evidence="1 2">
    <name type="scientific">Eumeta variegata</name>
    <name type="common">Bagworm moth</name>
    <name type="synonym">Eumeta japonica</name>
    <dbReference type="NCBI Taxonomy" id="151549"/>
    <lineage>
        <taxon>Eukaryota</taxon>
        <taxon>Metazoa</taxon>
        <taxon>Ecdysozoa</taxon>
        <taxon>Arthropoda</taxon>
        <taxon>Hexapoda</taxon>
        <taxon>Insecta</taxon>
        <taxon>Pterygota</taxon>
        <taxon>Neoptera</taxon>
        <taxon>Endopterygota</taxon>
        <taxon>Lepidoptera</taxon>
        <taxon>Glossata</taxon>
        <taxon>Ditrysia</taxon>
        <taxon>Tineoidea</taxon>
        <taxon>Psychidae</taxon>
        <taxon>Oiketicinae</taxon>
        <taxon>Eumeta</taxon>
    </lineage>
</organism>
<sequence>MACSCAGIQKSHQGIAGLLCRSRMTDGGDIGLIEGKWANDEGVGRWSVVSSPDKLTHIRATAGLATG</sequence>
<dbReference type="AlphaFoldDB" id="A0A4C1YG67"/>
<protein>
    <submittedName>
        <fullName evidence="1">Uncharacterized protein</fullName>
    </submittedName>
</protein>
<evidence type="ECO:0000313" key="2">
    <source>
        <dbReference type="Proteomes" id="UP000299102"/>
    </source>
</evidence>
<comment type="caution">
    <text evidence="1">The sequence shown here is derived from an EMBL/GenBank/DDBJ whole genome shotgun (WGS) entry which is preliminary data.</text>
</comment>
<evidence type="ECO:0000313" key="1">
    <source>
        <dbReference type="EMBL" id="GBP73335.1"/>
    </source>
</evidence>
<proteinExistence type="predicted"/>
<accession>A0A4C1YG67</accession>